<evidence type="ECO:0000256" key="3">
    <source>
        <dbReference type="ARBA" id="ARBA00022801"/>
    </source>
</evidence>
<evidence type="ECO:0000256" key="5">
    <source>
        <dbReference type="SAM" id="SignalP"/>
    </source>
</evidence>
<organism evidence="7 8">
    <name type="scientific">Heterodera trifolii</name>
    <dbReference type="NCBI Taxonomy" id="157864"/>
    <lineage>
        <taxon>Eukaryota</taxon>
        <taxon>Metazoa</taxon>
        <taxon>Ecdysozoa</taxon>
        <taxon>Nematoda</taxon>
        <taxon>Chromadorea</taxon>
        <taxon>Rhabditida</taxon>
        <taxon>Tylenchina</taxon>
        <taxon>Tylenchomorpha</taxon>
        <taxon>Tylenchoidea</taxon>
        <taxon>Heteroderidae</taxon>
        <taxon>Heteroderinae</taxon>
        <taxon>Heterodera</taxon>
    </lineage>
</organism>
<dbReference type="GO" id="GO:0008234">
    <property type="term" value="F:cysteine-type peptidase activity"/>
    <property type="evidence" value="ECO:0007669"/>
    <property type="project" value="UniProtKB-KW"/>
</dbReference>
<feature type="signal peptide" evidence="5">
    <location>
        <begin position="1"/>
        <end position="22"/>
    </location>
</feature>
<comment type="similarity">
    <text evidence="1">Belongs to the peptidase C1 family.</text>
</comment>
<accession>A0ABD2L4N7</accession>
<dbReference type="Pfam" id="PF00112">
    <property type="entry name" value="Peptidase_C1"/>
    <property type="match status" value="1"/>
</dbReference>
<dbReference type="SMART" id="SM00645">
    <property type="entry name" value="Pept_C1"/>
    <property type="match status" value="1"/>
</dbReference>
<keyword evidence="4" id="KW-0788">Thiol protease</keyword>
<sequence length="352" mass="39321">MNSLLFLSFALINSFLLPLAIGAEFPSDSETEMRSIVSRVNEANVGWRATVYPKFARMSKEQRKRLNGLAVTDAQRRAEQRKMAEETPLTLPLDKIPREFDASRKWPKCAEVIRDIRDQSHCGDCWAVAAASVYSDRLCIKSDGRIKVSASEIDIASCALEEGTDGCLGVEDLSPGWKFIHKFGVVSGSGFRLRKGCKPYPFPPSGEASGFFATPVCELKCHENFTEKTYAEDKLFGTPVVLQSSDNDRIVQLIQQEMLTRGPVEVGFLVYTDFFSYRSGVYKHTWGTLEGGHAVKVFGWGVEKGQPYWLAANSWGDDWGEHGFFRIRRGTNEAEFEGLVDPYASDPVVADE</sequence>
<dbReference type="PROSITE" id="PS00139">
    <property type="entry name" value="THIOL_PROTEASE_CYS"/>
    <property type="match status" value="1"/>
</dbReference>
<dbReference type="InterPro" id="IPR000169">
    <property type="entry name" value="Pept_cys_AS"/>
</dbReference>
<proteinExistence type="inferred from homology"/>
<dbReference type="InterPro" id="IPR013128">
    <property type="entry name" value="Peptidase_C1A"/>
</dbReference>
<dbReference type="PROSITE" id="PS00640">
    <property type="entry name" value="THIOL_PROTEASE_ASN"/>
    <property type="match status" value="1"/>
</dbReference>
<evidence type="ECO:0000256" key="1">
    <source>
        <dbReference type="ARBA" id="ARBA00008455"/>
    </source>
</evidence>
<gene>
    <name evidence="7" type="ORF">niasHT_015654</name>
</gene>
<dbReference type="Proteomes" id="UP001620626">
    <property type="component" value="Unassembled WGS sequence"/>
</dbReference>
<reference evidence="7 8" key="1">
    <citation type="submission" date="2024-10" db="EMBL/GenBank/DDBJ databases">
        <authorList>
            <person name="Kim D."/>
        </authorList>
    </citation>
    <scope>NUCLEOTIDE SEQUENCE [LARGE SCALE GENOMIC DNA]</scope>
    <source>
        <strain evidence="7">BH-2024</strain>
    </source>
</reference>
<feature type="chain" id="PRO_5044747480" description="Peptidase C1A papain C-terminal domain-containing protein" evidence="5">
    <location>
        <begin position="23"/>
        <end position="352"/>
    </location>
</feature>
<evidence type="ECO:0000256" key="2">
    <source>
        <dbReference type="ARBA" id="ARBA00022670"/>
    </source>
</evidence>
<dbReference type="GO" id="GO:0006508">
    <property type="term" value="P:proteolysis"/>
    <property type="evidence" value="ECO:0007669"/>
    <property type="project" value="UniProtKB-KW"/>
</dbReference>
<dbReference type="InterPro" id="IPR025661">
    <property type="entry name" value="Pept_asp_AS"/>
</dbReference>
<dbReference type="PRINTS" id="PR00705">
    <property type="entry name" value="PAPAIN"/>
</dbReference>
<keyword evidence="2" id="KW-0645">Protease</keyword>
<dbReference type="CDD" id="cd02620">
    <property type="entry name" value="Peptidase_C1A_CathepsinB"/>
    <property type="match status" value="1"/>
</dbReference>
<dbReference type="SUPFAM" id="SSF54001">
    <property type="entry name" value="Cysteine proteinases"/>
    <property type="match status" value="1"/>
</dbReference>
<dbReference type="InterPro" id="IPR038765">
    <property type="entry name" value="Papain-like_cys_pep_sf"/>
</dbReference>
<dbReference type="Gene3D" id="3.90.70.10">
    <property type="entry name" value="Cysteine proteinases"/>
    <property type="match status" value="1"/>
</dbReference>
<keyword evidence="5" id="KW-0732">Signal</keyword>
<feature type="domain" description="Peptidase C1A papain C-terminal" evidence="6">
    <location>
        <begin position="96"/>
        <end position="346"/>
    </location>
</feature>
<dbReference type="AlphaFoldDB" id="A0ABD2L4N7"/>
<protein>
    <recommendedName>
        <fullName evidence="6">Peptidase C1A papain C-terminal domain-containing protein</fullName>
    </recommendedName>
</protein>
<evidence type="ECO:0000313" key="7">
    <source>
        <dbReference type="EMBL" id="KAL3110051.1"/>
    </source>
</evidence>
<dbReference type="PANTHER" id="PTHR12411">
    <property type="entry name" value="CYSTEINE PROTEASE FAMILY C1-RELATED"/>
    <property type="match status" value="1"/>
</dbReference>
<keyword evidence="3" id="KW-0378">Hydrolase</keyword>
<name>A0ABD2L4N7_9BILA</name>
<evidence type="ECO:0000259" key="6">
    <source>
        <dbReference type="SMART" id="SM00645"/>
    </source>
</evidence>
<evidence type="ECO:0000256" key="4">
    <source>
        <dbReference type="ARBA" id="ARBA00022807"/>
    </source>
</evidence>
<comment type="caution">
    <text evidence="7">The sequence shown here is derived from an EMBL/GenBank/DDBJ whole genome shotgun (WGS) entry which is preliminary data.</text>
</comment>
<keyword evidence="8" id="KW-1185">Reference proteome</keyword>
<evidence type="ECO:0000313" key="8">
    <source>
        <dbReference type="Proteomes" id="UP001620626"/>
    </source>
</evidence>
<dbReference type="InterPro" id="IPR000668">
    <property type="entry name" value="Peptidase_C1A_C"/>
</dbReference>
<dbReference type="EMBL" id="JBICBT010000549">
    <property type="protein sequence ID" value="KAL3110051.1"/>
    <property type="molecule type" value="Genomic_DNA"/>
</dbReference>